<feature type="region of interest" description="Disordered" evidence="1">
    <location>
        <begin position="1"/>
        <end position="85"/>
    </location>
</feature>
<gene>
    <name evidence="2" type="ORF">UBAL3_95450118</name>
</gene>
<dbReference type="EMBL" id="GG693884">
    <property type="protein sequence ID" value="EES51898.1"/>
    <property type="molecule type" value="Genomic_DNA"/>
</dbReference>
<dbReference type="Proteomes" id="UP000009374">
    <property type="component" value="Unassembled WGS sequence"/>
</dbReference>
<accession>C6HZW0</accession>
<protein>
    <submittedName>
        <fullName evidence="2">Uncharacterized protein</fullName>
    </submittedName>
</protein>
<organism evidence="2 3">
    <name type="scientific">Leptospirillum ferrodiazotrophum</name>
    <dbReference type="NCBI Taxonomy" id="412449"/>
    <lineage>
        <taxon>Bacteria</taxon>
        <taxon>Pseudomonadati</taxon>
        <taxon>Nitrospirota</taxon>
        <taxon>Nitrospiria</taxon>
        <taxon>Nitrospirales</taxon>
        <taxon>Nitrospiraceae</taxon>
        <taxon>Leptospirillum</taxon>
    </lineage>
</organism>
<reference evidence="2 3" key="1">
    <citation type="journal article" date="2009" name="Appl. Environ. Microbiol.">
        <title>Community genomic and proteomic analyses of chemoautotrophic iron-oxidizing "Leptospirillum rubarum" (Group II) and "Leptospirillum ferrodiazotrophum" (Group III) bacteria in acid mine drainage biofilms.</title>
        <authorList>
            <person name="Goltsman D.S."/>
            <person name="Denef V.J."/>
            <person name="Singer S.W."/>
            <person name="VerBerkmoes N.C."/>
            <person name="Lefsrud M."/>
            <person name="Mueller R.S."/>
            <person name="Dick G.J."/>
            <person name="Sun C.L."/>
            <person name="Wheeler K.E."/>
            <person name="Zemla A."/>
            <person name="Baker B.J."/>
            <person name="Hauser L."/>
            <person name="Land M."/>
            <person name="Shah M.B."/>
            <person name="Thelen M.P."/>
            <person name="Hettich R.L."/>
            <person name="Banfield J.F."/>
        </authorList>
    </citation>
    <scope>NUCLEOTIDE SEQUENCE [LARGE SCALE GENOMIC DNA]</scope>
</reference>
<evidence type="ECO:0000256" key="1">
    <source>
        <dbReference type="SAM" id="MobiDB-lite"/>
    </source>
</evidence>
<keyword evidence="3" id="KW-1185">Reference proteome</keyword>
<dbReference type="AlphaFoldDB" id="C6HZW0"/>
<evidence type="ECO:0000313" key="3">
    <source>
        <dbReference type="Proteomes" id="UP000009374"/>
    </source>
</evidence>
<evidence type="ECO:0000313" key="2">
    <source>
        <dbReference type="EMBL" id="EES51898.1"/>
    </source>
</evidence>
<sequence>MIRKTIVRLNGNAGSADIIDRHSRHPRQHEGGEGEGRPSGSPWASSARRGLRSPVRRDGILPLPRQKPGRSRNPPIRGDPANVFC</sequence>
<name>C6HZW0_9BACT</name>
<proteinExistence type="predicted"/>